<name>A0A9P8UH93_9PEZI</name>
<protein>
    <submittedName>
        <fullName evidence="2">Uncharacterized protein</fullName>
    </submittedName>
</protein>
<feature type="chain" id="PRO_5040475770" evidence="1">
    <location>
        <begin position="20"/>
        <end position="152"/>
    </location>
</feature>
<organism evidence="2 3">
    <name type="scientific">Truncatella angustata</name>
    <dbReference type="NCBI Taxonomy" id="152316"/>
    <lineage>
        <taxon>Eukaryota</taxon>
        <taxon>Fungi</taxon>
        <taxon>Dikarya</taxon>
        <taxon>Ascomycota</taxon>
        <taxon>Pezizomycotina</taxon>
        <taxon>Sordariomycetes</taxon>
        <taxon>Xylariomycetidae</taxon>
        <taxon>Amphisphaeriales</taxon>
        <taxon>Sporocadaceae</taxon>
        <taxon>Truncatella</taxon>
    </lineage>
</organism>
<proteinExistence type="predicted"/>
<feature type="signal peptide" evidence="1">
    <location>
        <begin position="1"/>
        <end position="19"/>
    </location>
</feature>
<comment type="caution">
    <text evidence="2">The sequence shown here is derived from an EMBL/GenBank/DDBJ whole genome shotgun (WGS) entry which is preliminary data.</text>
</comment>
<dbReference type="Proteomes" id="UP000758603">
    <property type="component" value="Unassembled WGS sequence"/>
</dbReference>
<accession>A0A9P8UH93</accession>
<dbReference type="AlphaFoldDB" id="A0A9P8UH93"/>
<gene>
    <name evidence="2" type="ORF">BKA67DRAFT_537984</name>
</gene>
<keyword evidence="3" id="KW-1185">Reference proteome</keyword>
<dbReference type="GeneID" id="70129305"/>
<dbReference type="RefSeq" id="XP_045956429.1">
    <property type="nucleotide sequence ID" value="XM_046100413.1"/>
</dbReference>
<evidence type="ECO:0000313" key="2">
    <source>
        <dbReference type="EMBL" id="KAH6652151.1"/>
    </source>
</evidence>
<keyword evidence="1" id="KW-0732">Signal</keyword>
<sequence>MKPWIPALLMGTTGALAVASPTPQRKQTHMFDIECFKTCRTRLTFHLPPAQPDGGPASLFDIESVSTVGCYSDKCDFMARPTGDGGSIVLPAVPRDPETLVVTDEESPKVNRTGICSIGNSDISFQSIRSFSINPRRGITVSSDVKWKESAS</sequence>
<reference evidence="2" key="1">
    <citation type="journal article" date="2021" name="Nat. Commun.">
        <title>Genetic determinants of endophytism in the Arabidopsis root mycobiome.</title>
        <authorList>
            <person name="Mesny F."/>
            <person name="Miyauchi S."/>
            <person name="Thiergart T."/>
            <person name="Pickel B."/>
            <person name="Atanasova L."/>
            <person name="Karlsson M."/>
            <person name="Huettel B."/>
            <person name="Barry K.W."/>
            <person name="Haridas S."/>
            <person name="Chen C."/>
            <person name="Bauer D."/>
            <person name="Andreopoulos W."/>
            <person name="Pangilinan J."/>
            <person name="LaButti K."/>
            <person name="Riley R."/>
            <person name="Lipzen A."/>
            <person name="Clum A."/>
            <person name="Drula E."/>
            <person name="Henrissat B."/>
            <person name="Kohler A."/>
            <person name="Grigoriev I.V."/>
            <person name="Martin F.M."/>
            <person name="Hacquard S."/>
        </authorList>
    </citation>
    <scope>NUCLEOTIDE SEQUENCE</scope>
    <source>
        <strain evidence="2">MPI-SDFR-AT-0073</strain>
    </source>
</reference>
<evidence type="ECO:0000313" key="3">
    <source>
        <dbReference type="Proteomes" id="UP000758603"/>
    </source>
</evidence>
<evidence type="ECO:0000256" key="1">
    <source>
        <dbReference type="SAM" id="SignalP"/>
    </source>
</evidence>
<dbReference type="EMBL" id="JAGPXC010000006">
    <property type="protein sequence ID" value="KAH6652151.1"/>
    <property type="molecule type" value="Genomic_DNA"/>
</dbReference>